<dbReference type="Gene3D" id="3.40.50.300">
    <property type="entry name" value="P-loop containing nucleotide triphosphate hydrolases"/>
    <property type="match status" value="1"/>
</dbReference>
<dbReference type="InterPro" id="IPR050166">
    <property type="entry name" value="ABC_transporter_ATP-bind"/>
</dbReference>
<organism evidence="6 7">
    <name type="scientific">Deinococcus seoulensis</name>
    <dbReference type="NCBI Taxonomy" id="1837379"/>
    <lineage>
        <taxon>Bacteria</taxon>
        <taxon>Thermotogati</taxon>
        <taxon>Deinococcota</taxon>
        <taxon>Deinococci</taxon>
        <taxon>Deinococcales</taxon>
        <taxon>Deinococcaceae</taxon>
        <taxon>Deinococcus</taxon>
    </lineage>
</organism>
<dbReference type="PROSITE" id="PS50893">
    <property type="entry name" value="ABC_TRANSPORTER_2"/>
    <property type="match status" value="1"/>
</dbReference>
<feature type="region of interest" description="Disordered" evidence="4">
    <location>
        <begin position="1"/>
        <end position="23"/>
    </location>
</feature>
<evidence type="ECO:0000256" key="4">
    <source>
        <dbReference type="SAM" id="MobiDB-lite"/>
    </source>
</evidence>
<dbReference type="CDD" id="cd03293">
    <property type="entry name" value="ABC_NrtD_SsuB_transporters"/>
    <property type="match status" value="1"/>
</dbReference>
<keyword evidence="1" id="KW-0813">Transport</keyword>
<keyword evidence="3 6" id="KW-0067">ATP-binding</keyword>
<dbReference type="SMART" id="SM00382">
    <property type="entry name" value="AAA"/>
    <property type="match status" value="1"/>
</dbReference>
<protein>
    <submittedName>
        <fullName evidence="6">Sulfonate ABC transporter ATP-binding lipoprotein</fullName>
    </submittedName>
</protein>
<evidence type="ECO:0000313" key="7">
    <source>
        <dbReference type="Proteomes" id="UP000634308"/>
    </source>
</evidence>
<dbReference type="EMBL" id="BMQM01000020">
    <property type="protein sequence ID" value="GGR64546.1"/>
    <property type="molecule type" value="Genomic_DNA"/>
</dbReference>
<evidence type="ECO:0000256" key="1">
    <source>
        <dbReference type="ARBA" id="ARBA00022448"/>
    </source>
</evidence>
<feature type="compositionally biased region" description="Low complexity" evidence="4">
    <location>
        <begin position="1"/>
        <end position="14"/>
    </location>
</feature>
<dbReference type="InterPro" id="IPR003439">
    <property type="entry name" value="ABC_transporter-like_ATP-bd"/>
</dbReference>
<dbReference type="InterPro" id="IPR017871">
    <property type="entry name" value="ABC_transporter-like_CS"/>
</dbReference>
<accession>A0ABQ2RWS7</accession>
<evidence type="ECO:0000256" key="3">
    <source>
        <dbReference type="ARBA" id="ARBA00022840"/>
    </source>
</evidence>
<evidence type="ECO:0000256" key="2">
    <source>
        <dbReference type="ARBA" id="ARBA00022741"/>
    </source>
</evidence>
<dbReference type="InterPro" id="IPR003593">
    <property type="entry name" value="AAA+_ATPase"/>
</dbReference>
<sequence>MTYTSPSPQASPAQTSPPPNEPPIVSIRDLQKVFPVPGGETVALKDANLSIQKGEFISLIGPSGCGKTTLLRLMADLEQPTGGELLIAGRPADEARRERQYGYVFQAPALMEWRTVLKNVLLPLEVMNVPGDRVARAREMLKLVGLEKFERNYPWQLSGGMQQRVSIARALAFDPPLLFMDEPFGALDEITREHLNLELLRLWRETGKTVIFVTHSIPEAVFLSTRVVVMTARPGRIEGIVDIDLPHPRSDDTREDPRFFTLATEIRELLKKGHA</sequence>
<name>A0ABQ2RWS7_9DEIO</name>
<keyword evidence="2" id="KW-0547">Nucleotide-binding</keyword>
<gene>
    <name evidence="6" type="ORF">GCM10008959_28410</name>
</gene>
<dbReference type="InterPro" id="IPR027417">
    <property type="entry name" value="P-loop_NTPase"/>
</dbReference>
<evidence type="ECO:0000313" key="6">
    <source>
        <dbReference type="EMBL" id="GGR64546.1"/>
    </source>
</evidence>
<proteinExistence type="predicted"/>
<dbReference type="SUPFAM" id="SSF52540">
    <property type="entry name" value="P-loop containing nucleoside triphosphate hydrolases"/>
    <property type="match status" value="1"/>
</dbReference>
<dbReference type="Proteomes" id="UP000634308">
    <property type="component" value="Unassembled WGS sequence"/>
</dbReference>
<dbReference type="RefSeq" id="WP_229777939.1">
    <property type="nucleotide sequence ID" value="NZ_BMQM01000020.1"/>
</dbReference>
<comment type="caution">
    <text evidence="6">The sequence shown here is derived from an EMBL/GenBank/DDBJ whole genome shotgun (WGS) entry which is preliminary data.</text>
</comment>
<evidence type="ECO:0000259" key="5">
    <source>
        <dbReference type="PROSITE" id="PS50893"/>
    </source>
</evidence>
<dbReference type="PANTHER" id="PTHR42788">
    <property type="entry name" value="TAURINE IMPORT ATP-BINDING PROTEIN-RELATED"/>
    <property type="match status" value="1"/>
</dbReference>
<keyword evidence="7" id="KW-1185">Reference proteome</keyword>
<keyword evidence="6" id="KW-0449">Lipoprotein</keyword>
<feature type="domain" description="ABC transporter" evidence="5">
    <location>
        <begin position="25"/>
        <end position="257"/>
    </location>
</feature>
<dbReference type="PROSITE" id="PS00211">
    <property type="entry name" value="ABC_TRANSPORTER_1"/>
    <property type="match status" value="1"/>
</dbReference>
<dbReference type="PANTHER" id="PTHR42788:SF13">
    <property type="entry name" value="ALIPHATIC SULFONATES IMPORT ATP-BINDING PROTEIN SSUB"/>
    <property type="match status" value="1"/>
</dbReference>
<dbReference type="Pfam" id="PF00005">
    <property type="entry name" value="ABC_tran"/>
    <property type="match status" value="1"/>
</dbReference>
<dbReference type="GO" id="GO:0005524">
    <property type="term" value="F:ATP binding"/>
    <property type="evidence" value="ECO:0007669"/>
    <property type="project" value="UniProtKB-KW"/>
</dbReference>
<reference evidence="7" key="1">
    <citation type="journal article" date="2019" name="Int. J. Syst. Evol. Microbiol.">
        <title>The Global Catalogue of Microorganisms (GCM) 10K type strain sequencing project: providing services to taxonomists for standard genome sequencing and annotation.</title>
        <authorList>
            <consortium name="The Broad Institute Genomics Platform"/>
            <consortium name="The Broad Institute Genome Sequencing Center for Infectious Disease"/>
            <person name="Wu L."/>
            <person name="Ma J."/>
        </authorList>
    </citation>
    <scope>NUCLEOTIDE SEQUENCE [LARGE SCALE GENOMIC DNA]</scope>
    <source>
        <strain evidence="7">JCM 31404</strain>
    </source>
</reference>